<protein>
    <submittedName>
        <fullName evidence="3">Membrane-fusion protein</fullName>
    </submittedName>
</protein>
<dbReference type="Pfam" id="PF25954">
    <property type="entry name" value="Beta-barrel_RND_2"/>
    <property type="match status" value="1"/>
</dbReference>
<dbReference type="EMBL" id="AP007255">
    <property type="protein sequence ID" value="BAE51346.1"/>
    <property type="molecule type" value="Genomic_DNA"/>
</dbReference>
<dbReference type="AlphaFoldDB" id="Q2W479"/>
<evidence type="ECO:0000259" key="2">
    <source>
        <dbReference type="Pfam" id="PF25954"/>
    </source>
</evidence>
<evidence type="ECO:0000313" key="3">
    <source>
        <dbReference type="EMBL" id="BAE51346.1"/>
    </source>
</evidence>
<accession>Q2W479</accession>
<dbReference type="PANTHER" id="PTHR30469:SF38">
    <property type="entry name" value="HLYD FAMILY SECRETION PROTEIN"/>
    <property type="match status" value="1"/>
</dbReference>
<keyword evidence="4" id="KW-1185">Reference proteome</keyword>
<dbReference type="SUPFAM" id="SSF111369">
    <property type="entry name" value="HlyD-like secretion proteins"/>
    <property type="match status" value="1"/>
</dbReference>
<name>Q2W479_PARM1</name>
<gene>
    <name evidence="3" type="ordered locus">amb2542</name>
</gene>
<dbReference type="KEGG" id="mag:amb2542"/>
<reference evidence="3 4" key="1">
    <citation type="journal article" date="2005" name="DNA Res.">
        <title>Complete genome sequence of the facultative anaerobic magnetotactic bacterium Magnetospirillum sp. strain AMB-1.</title>
        <authorList>
            <person name="Matsunaga T."/>
            <person name="Okamura Y."/>
            <person name="Fukuda Y."/>
            <person name="Wahyudi A.T."/>
            <person name="Murase Y."/>
            <person name="Takeyama H."/>
        </authorList>
    </citation>
    <scope>NUCLEOTIDE SEQUENCE [LARGE SCALE GENOMIC DNA]</scope>
    <source>
        <strain evidence="4">ATCC 700264 / AMB-1</strain>
    </source>
</reference>
<evidence type="ECO:0000313" key="4">
    <source>
        <dbReference type="Proteomes" id="UP000007058"/>
    </source>
</evidence>
<organism evidence="3 4">
    <name type="scientific">Paramagnetospirillum magneticum (strain ATCC 700264 / AMB-1)</name>
    <name type="common">Magnetospirillum magneticum</name>
    <dbReference type="NCBI Taxonomy" id="342108"/>
    <lineage>
        <taxon>Bacteria</taxon>
        <taxon>Pseudomonadati</taxon>
        <taxon>Pseudomonadota</taxon>
        <taxon>Alphaproteobacteria</taxon>
        <taxon>Rhodospirillales</taxon>
        <taxon>Magnetospirillaceae</taxon>
        <taxon>Paramagnetospirillum</taxon>
    </lineage>
</organism>
<dbReference type="Gene3D" id="2.40.420.20">
    <property type="match status" value="1"/>
</dbReference>
<dbReference type="Proteomes" id="UP000007058">
    <property type="component" value="Chromosome"/>
</dbReference>
<dbReference type="HOGENOM" id="CLU_018816_14_4_5"/>
<dbReference type="Gene3D" id="2.40.50.100">
    <property type="match status" value="2"/>
</dbReference>
<evidence type="ECO:0000256" key="1">
    <source>
        <dbReference type="ARBA" id="ARBA00009477"/>
    </source>
</evidence>
<feature type="domain" description="CusB-like beta-barrel" evidence="2">
    <location>
        <begin position="245"/>
        <end position="297"/>
    </location>
</feature>
<dbReference type="InterPro" id="IPR006143">
    <property type="entry name" value="RND_pump_MFP"/>
</dbReference>
<dbReference type="InterPro" id="IPR058792">
    <property type="entry name" value="Beta-barrel_RND_2"/>
</dbReference>
<proteinExistence type="inferred from homology"/>
<dbReference type="STRING" id="342108.amb2542"/>
<dbReference type="GO" id="GO:1990281">
    <property type="term" value="C:efflux pump complex"/>
    <property type="evidence" value="ECO:0007669"/>
    <property type="project" value="TreeGrafter"/>
</dbReference>
<sequence>MCPRFMSFAQGPSMKVVPVLRSHPRLAVLFAVVLAGLVIGRLVLGGVSVEVAVPSGQVPIRVYGLGTIEAKVSSKIGFAVAGTLVDLGADAGQSVSKGQVLARLDDAEQRAKVSAARAQYEKALAQSASARAIVAKTAVNRAQKEKVSQRRKSLVASGTVSEETFGDAHAAAVSAGADAQAANAEVALALATLADARAQLELNEVLLARHSLTAPYDGRISLRSRELGSVVAPGEGVFTLFDLHSVWVLAYVDETLAGDVALGQGAEVRLRSAPAKRFAGRVVRIDIESDRTTEERKIYVACAECPQHLGEQAEVVIDTALVDGAILVPATAVEGFDGRQGMAWVVEGGRLARRPLSFGHRTLDGRLVVTGGLPEAGRVVTRLVSGLAEGRSVRTTDAPP</sequence>
<comment type="similarity">
    <text evidence="1">Belongs to the membrane fusion protein (MFP) (TC 8.A.1) family.</text>
</comment>
<dbReference type="NCBIfam" id="TIGR01730">
    <property type="entry name" value="RND_mfp"/>
    <property type="match status" value="1"/>
</dbReference>
<dbReference type="GO" id="GO:0015562">
    <property type="term" value="F:efflux transmembrane transporter activity"/>
    <property type="evidence" value="ECO:0007669"/>
    <property type="project" value="TreeGrafter"/>
</dbReference>
<dbReference type="PANTHER" id="PTHR30469">
    <property type="entry name" value="MULTIDRUG RESISTANCE PROTEIN MDTA"/>
    <property type="match status" value="1"/>
</dbReference>
<dbReference type="Gene3D" id="2.40.30.170">
    <property type="match status" value="1"/>
</dbReference>